<name>A0ABM7JAV5_9MYCO</name>
<proteinExistence type="predicted"/>
<organism evidence="2 3">
    <name type="scientific">Mycobacterium marseillense</name>
    <dbReference type="NCBI Taxonomy" id="701042"/>
    <lineage>
        <taxon>Bacteria</taxon>
        <taxon>Bacillati</taxon>
        <taxon>Actinomycetota</taxon>
        <taxon>Actinomycetes</taxon>
        <taxon>Mycobacteriales</taxon>
        <taxon>Mycobacteriaceae</taxon>
        <taxon>Mycobacterium</taxon>
        <taxon>Mycobacterium avium complex (MAC)</taxon>
    </lineage>
</organism>
<dbReference type="EMBL" id="AP022584">
    <property type="protein sequence ID" value="BBY11033.1"/>
    <property type="molecule type" value="Genomic_DNA"/>
</dbReference>
<dbReference type="Pfam" id="PF05305">
    <property type="entry name" value="DUF732"/>
    <property type="match status" value="1"/>
</dbReference>
<sequence>MLVLKTPGQRGANDEMDTAISAIVHISRPRLAADWPALRGEAMTRLKAGFATRSTACAIALFTGALACATPAAADDDADDAFLAGLDRGGITMFDDDDAIATAHAVCSSIETNPNVSMLAIKLTKQTPMTAKQSGYFIGLSVASYCPEYRDDVDPSMGWLIPPPIL</sequence>
<dbReference type="InterPro" id="IPR007969">
    <property type="entry name" value="DUF732"/>
</dbReference>
<dbReference type="Proteomes" id="UP000466831">
    <property type="component" value="Chromosome"/>
</dbReference>
<evidence type="ECO:0000313" key="2">
    <source>
        <dbReference type="EMBL" id="BBY11033.1"/>
    </source>
</evidence>
<reference evidence="2 3" key="1">
    <citation type="journal article" date="2019" name="Emerg. Microbes Infect.">
        <title>Comprehensive subspecies identification of 175 nontuberculous mycobacteria species based on 7547 genomic profiles.</title>
        <authorList>
            <person name="Matsumoto Y."/>
            <person name="Kinjo T."/>
            <person name="Motooka D."/>
            <person name="Nabeya D."/>
            <person name="Jung N."/>
            <person name="Uechi K."/>
            <person name="Horii T."/>
            <person name="Iida T."/>
            <person name="Fujita J."/>
            <person name="Nakamura S."/>
        </authorList>
    </citation>
    <scope>NUCLEOTIDE SEQUENCE [LARGE SCALE GENOMIC DNA]</scope>
    <source>
        <strain evidence="2 3">JCM 17324</strain>
    </source>
</reference>
<evidence type="ECO:0000313" key="3">
    <source>
        <dbReference type="Proteomes" id="UP000466831"/>
    </source>
</evidence>
<accession>A0ABM7JAV5</accession>
<evidence type="ECO:0000259" key="1">
    <source>
        <dbReference type="Pfam" id="PF05305"/>
    </source>
</evidence>
<gene>
    <name evidence="2" type="ORF">MMARJ_17730</name>
</gene>
<protein>
    <recommendedName>
        <fullName evidence="1">DUF732 domain-containing protein</fullName>
    </recommendedName>
</protein>
<feature type="domain" description="DUF732" evidence="1">
    <location>
        <begin position="78"/>
        <end position="148"/>
    </location>
</feature>
<keyword evidence="3" id="KW-1185">Reference proteome</keyword>